<keyword evidence="3" id="KW-1185">Reference proteome</keyword>
<feature type="compositionally biased region" description="Basic and acidic residues" evidence="1">
    <location>
        <begin position="1"/>
        <end position="13"/>
    </location>
</feature>
<reference evidence="2 3" key="1">
    <citation type="journal article" date="2019" name="Commun. Biol.">
        <title>The bagworm genome reveals a unique fibroin gene that provides high tensile strength.</title>
        <authorList>
            <person name="Kono N."/>
            <person name="Nakamura H."/>
            <person name="Ohtoshi R."/>
            <person name="Tomita M."/>
            <person name="Numata K."/>
            <person name="Arakawa K."/>
        </authorList>
    </citation>
    <scope>NUCLEOTIDE SEQUENCE [LARGE SCALE GENOMIC DNA]</scope>
</reference>
<dbReference type="Proteomes" id="UP000299102">
    <property type="component" value="Unassembled WGS sequence"/>
</dbReference>
<evidence type="ECO:0000313" key="3">
    <source>
        <dbReference type="Proteomes" id="UP000299102"/>
    </source>
</evidence>
<evidence type="ECO:0000313" key="2">
    <source>
        <dbReference type="EMBL" id="GBP94162.1"/>
    </source>
</evidence>
<feature type="region of interest" description="Disordered" evidence="1">
    <location>
        <begin position="1"/>
        <end position="54"/>
    </location>
</feature>
<comment type="caution">
    <text evidence="2">The sequence shown here is derived from an EMBL/GenBank/DDBJ whole genome shotgun (WGS) entry which is preliminary data.</text>
</comment>
<dbReference type="EMBL" id="BGZK01002470">
    <property type="protein sequence ID" value="GBP94162.1"/>
    <property type="molecule type" value="Genomic_DNA"/>
</dbReference>
<protein>
    <submittedName>
        <fullName evidence="2">Uncharacterized protein</fullName>
    </submittedName>
</protein>
<feature type="compositionally biased region" description="Basic residues" evidence="1">
    <location>
        <begin position="31"/>
        <end position="40"/>
    </location>
</feature>
<name>A0A4C2A330_EUMVA</name>
<feature type="compositionally biased region" description="Basic and acidic residues" evidence="1">
    <location>
        <begin position="41"/>
        <end position="54"/>
    </location>
</feature>
<organism evidence="2 3">
    <name type="scientific">Eumeta variegata</name>
    <name type="common">Bagworm moth</name>
    <name type="synonym">Eumeta japonica</name>
    <dbReference type="NCBI Taxonomy" id="151549"/>
    <lineage>
        <taxon>Eukaryota</taxon>
        <taxon>Metazoa</taxon>
        <taxon>Ecdysozoa</taxon>
        <taxon>Arthropoda</taxon>
        <taxon>Hexapoda</taxon>
        <taxon>Insecta</taxon>
        <taxon>Pterygota</taxon>
        <taxon>Neoptera</taxon>
        <taxon>Endopterygota</taxon>
        <taxon>Lepidoptera</taxon>
        <taxon>Glossata</taxon>
        <taxon>Ditrysia</taxon>
        <taxon>Tineoidea</taxon>
        <taxon>Psychidae</taxon>
        <taxon>Oiketicinae</taxon>
        <taxon>Eumeta</taxon>
    </lineage>
</organism>
<proteinExistence type="predicted"/>
<sequence length="171" mass="18427">MQSDDGARAEGAGRARGRAASPHKGSFTTALRRRILHFRPRPPDHTDGAERRDDGTIAYRHTVRANERPSAVLRCIKFKAGPERFTTIQGGAVAACEGDVRRFTSSAPTSPTKCPRPAAAGRAVSGIGRGARPSRVFKFYVPDVGPPPPPVKPQRFGYIYTMGISSRGMGL</sequence>
<feature type="region of interest" description="Disordered" evidence="1">
    <location>
        <begin position="104"/>
        <end position="126"/>
    </location>
</feature>
<evidence type="ECO:0000256" key="1">
    <source>
        <dbReference type="SAM" id="MobiDB-lite"/>
    </source>
</evidence>
<dbReference type="AlphaFoldDB" id="A0A4C2A330"/>
<accession>A0A4C2A330</accession>
<gene>
    <name evidence="2" type="ORF">EVAR_66069_1</name>
</gene>